<protein>
    <submittedName>
        <fullName evidence="2">Uncharacterized protein</fullName>
    </submittedName>
</protein>
<gene>
    <name evidence="2" type="ORF">AVEN_253725_1</name>
</gene>
<dbReference type="OrthoDB" id="8300685at2759"/>
<dbReference type="Proteomes" id="UP000499080">
    <property type="component" value="Unassembled WGS sequence"/>
</dbReference>
<reference evidence="2 3" key="1">
    <citation type="journal article" date="2019" name="Sci. Rep.">
        <title>Orb-weaving spider Araneus ventricosus genome elucidates the spidroin gene catalogue.</title>
        <authorList>
            <person name="Kono N."/>
            <person name="Nakamura H."/>
            <person name="Ohtoshi R."/>
            <person name="Moran D.A.P."/>
            <person name="Shinohara A."/>
            <person name="Yoshida Y."/>
            <person name="Fujiwara M."/>
            <person name="Mori M."/>
            <person name="Tomita M."/>
            <person name="Arakawa K."/>
        </authorList>
    </citation>
    <scope>NUCLEOTIDE SEQUENCE [LARGE SCALE GENOMIC DNA]</scope>
</reference>
<organism evidence="2 3">
    <name type="scientific">Araneus ventricosus</name>
    <name type="common">Orbweaver spider</name>
    <name type="synonym">Epeira ventricosa</name>
    <dbReference type="NCBI Taxonomy" id="182803"/>
    <lineage>
        <taxon>Eukaryota</taxon>
        <taxon>Metazoa</taxon>
        <taxon>Ecdysozoa</taxon>
        <taxon>Arthropoda</taxon>
        <taxon>Chelicerata</taxon>
        <taxon>Arachnida</taxon>
        <taxon>Araneae</taxon>
        <taxon>Araneomorphae</taxon>
        <taxon>Entelegynae</taxon>
        <taxon>Araneoidea</taxon>
        <taxon>Araneidae</taxon>
        <taxon>Araneus</taxon>
    </lineage>
</organism>
<feature type="compositionally biased region" description="Basic and acidic residues" evidence="1">
    <location>
        <begin position="1"/>
        <end position="59"/>
    </location>
</feature>
<name>A0A4Y2DZ39_ARAVE</name>
<dbReference type="EMBL" id="BGPR01000450">
    <property type="protein sequence ID" value="GBM20924.1"/>
    <property type="molecule type" value="Genomic_DNA"/>
</dbReference>
<feature type="region of interest" description="Disordered" evidence="1">
    <location>
        <begin position="1"/>
        <end position="63"/>
    </location>
</feature>
<accession>A0A4Y2DZ39</accession>
<comment type="caution">
    <text evidence="2">The sequence shown here is derived from an EMBL/GenBank/DDBJ whole genome shotgun (WGS) entry which is preliminary data.</text>
</comment>
<evidence type="ECO:0000256" key="1">
    <source>
        <dbReference type="SAM" id="MobiDB-lite"/>
    </source>
</evidence>
<sequence>MKDRMEKGQEEMKDRSGRKDKRNRIEWRKDKRNEERTRRNEESDPITRRKTDERRDGRSQESLQVLAIDVERLMSLAFAEYPQDVRGQPSSPYFSTLSEMKILSTQQG</sequence>
<keyword evidence="3" id="KW-1185">Reference proteome</keyword>
<evidence type="ECO:0000313" key="3">
    <source>
        <dbReference type="Proteomes" id="UP000499080"/>
    </source>
</evidence>
<dbReference type="AlphaFoldDB" id="A0A4Y2DZ39"/>
<proteinExistence type="predicted"/>
<evidence type="ECO:0000313" key="2">
    <source>
        <dbReference type="EMBL" id="GBM20924.1"/>
    </source>
</evidence>